<keyword evidence="3" id="KW-1185">Reference proteome</keyword>
<dbReference type="GeneID" id="20209056"/>
<reference evidence="2" key="3">
    <citation type="submission" date="2015-06" db="UniProtKB">
        <authorList>
            <consortium name="EnsemblMetazoa"/>
        </authorList>
    </citation>
    <scope>IDENTIFICATION</scope>
</reference>
<dbReference type="STRING" id="6412.T1FJQ7"/>
<dbReference type="FunFam" id="1.10.472.10:FF:000082">
    <property type="entry name" value="retinoblastoma-like protein 1 isoform X1"/>
    <property type="match status" value="1"/>
</dbReference>
<dbReference type="CDD" id="cd00043">
    <property type="entry name" value="CYCLIN_SF"/>
    <property type="match status" value="1"/>
</dbReference>
<dbReference type="Proteomes" id="UP000015101">
    <property type="component" value="Unassembled WGS sequence"/>
</dbReference>
<gene>
    <name evidence="2" type="primary">20209056</name>
    <name evidence="1" type="ORF">HELRODRAFT_183472</name>
</gene>
<dbReference type="EMBL" id="AMQM01008799">
    <property type="status" value="NOT_ANNOTATED_CDS"/>
    <property type="molecule type" value="Genomic_DNA"/>
</dbReference>
<dbReference type="OMA" id="AYKEMSH"/>
<dbReference type="InterPro" id="IPR028309">
    <property type="entry name" value="RB_fam"/>
</dbReference>
<evidence type="ECO:0000313" key="2">
    <source>
        <dbReference type="EnsemblMetazoa" id="HelroP183472"/>
    </source>
</evidence>
<dbReference type="InParanoid" id="T1FJQ7"/>
<evidence type="ECO:0000313" key="1">
    <source>
        <dbReference type="EMBL" id="ESO11157.1"/>
    </source>
</evidence>
<reference evidence="3" key="1">
    <citation type="submission" date="2012-12" db="EMBL/GenBank/DDBJ databases">
        <authorList>
            <person name="Hellsten U."/>
            <person name="Grimwood J."/>
            <person name="Chapman J.A."/>
            <person name="Shapiro H."/>
            <person name="Aerts A."/>
            <person name="Otillar R.P."/>
            <person name="Terry A.Y."/>
            <person name="Boore J.L."/>
            <person name="Simakov O."/>
            <person name="Marletaz F."/>
            <person name="Cho S.-J."/>
            <person name="Edsinger-Gonzales E."/>
            <person name="Havlak P."/>
            <person name="Kuo D.-H."/>
            <person name="Larsson T."/>
            <person name="Lv J."/>
            <person name="Arendt D."/>
            <person name="Savage R."/>
            <person name="Osoegawa K."/>
            <person name="de Jong P."/>
            <person name="Lindberg D.R."/>
            <person name="Seaver E.C."/>
            <person name="Weisblat D.A."/>
            <person name="Putnam N.H."/>
            <person name="Grigoriev I.V."/>
            <person name="Rokhsar D.S."/>
        </authorList>
    </citation>
    <scope>NUCLEOTIDE SEQUENCE</scope>
</reference>
<dbReference type="CTD" id="20209056"/>
<dbReference type="EnsemblMetazoa" id="HelroT183472">
    <property type="protein sequence ID" value="HelroP183472"/>
    <property type="gene ID" value="HelroG183472"/>
</dbReference>
<dbReference type="PANTHER" id="PTHR13742:SF17">
    <property type="entry name" value="RE32990P-RELATED"/>
    <property type="match status" value="1"/>
</dbReference>
<dbReference type="KEGG" id="hro:HELRODRAFT_183472"/>
<dbReference type="OrthoDB" id="844594at2759"/>
<evidence type="ECO:0008006" key="4">
    <source>
        <dbReference type="Google" id="ProtNLM"/>
    </source>
</evidence>
<organism evidence="2 3">
    <name type="scientific">Helobdella robusta</name>
    <name type="common">Californian leech</name>
    <dbReference type="NCBI Taxonomy" id="6412"/>
    <lineage>
        <taxon>Eukaryota</taxon>
        <taxon>Metazoa</taxon>
        <taxon>Spiralia</taxon>
        <taxon>Lophotrochozoa</taxon>
        <taxon>Annelida</taxon>
        <taxon>Clitellata</taxon>
        <taxon>Hirudinea</taxon>
        <taxon>Rhynchobdellida</taxon>
        <taxon>Glossiphoniidae</taxon>
        <taxon>Helobdella</taxon>
    </lineage>
</organism>
<dbReference type="AlphaFoldDB" id="T1FJQ7"/>
<dbReference type="EMBL" id="KB095851">
    <property type="protein sequence ID" value="ESO11157.1"/>
    <property type="molecule type" value="Genomic_DNA"/>
</dbReference>
<dbReference type="eggNOG" id="KOG1010">
    <property type="taxonomic scope" value="Eukaryota"/>
</dbReference>
<dbReference type="GO" id="GO:0006357">
    <property type="term" value="P:regulation of transcription by RNA polymerase II"/>
    <property type="evidence" value="ECO:0007669"/>
    <property type="project" value="InterPro"/>
</dbReference>
<reference evidence="1 3" key="2">
    <citation type="journal article" date="2013" name="Nature">
        <title>Insights into bilaterian evolution from three spiralian genomes.</title>
        <authorList>
            <person name="Simakov O."/>
            <person name="Marletaz F."/>
            <person name="Cho S.J."/>
            <person name="Edsinger-Gonzales E."/>
            <person name="Havlak P."/>
            <person name="Hellsten U."/>
            <person name="Kuo D.H."/>
            <person name="Larsson T."/>
            <person name="Lv J."/>
            <person name="Arendt D."/>
            <person name="Savage R."/>
            <person name="Osoegawa K."/>
            <person name="de Jong P."/>
            <person name="Grimwood J."/>
            <person name="Chapman J.A."/>
            <person name="Shapiro H."/>
            <person name="Aerts A."/>
            <person name="Otillar R.P."/>
            <person name="Terry A.Y."/>
            <person name="Boore J.L."/>
            <person name="Grigoriev I.V."/>
            <person name="Lindberg D.R."/>
            <person name="Seaver E.C."/>
            <person name="Weisblat D.A."/>
            <person name="Putnam N.H."/>
            <person name="Rokhsar D.S."/>
        </authorList>
    </citation>
    <scope>NUCLEOTIDE SEQUENCE</scope>
</reference>
<dbReference type="GO" id="GO:0051726">
    <property type="term" value="P:regulation of cell cycle"/>
    <property type="evidence" value="ECO:0007669"/>
    <property type="project" value="InterPro"/>
</dbReference>
<dbReference type="Gene3D" id="1.10.472.10">
    <property type="entry name" value="Cyclin-like"/>
    <property type="match status" value="1"/>
</dbReference>
<dbReference type="HOGENOM" id="CLU_2252897_0_0_1"/>
<dbReference type="PANTHER" id="PTHR13742">
    <property type="entry name" value="RETINOBLASTOMA-ASSOCIATED PROTEIN RB -RELATED"/>
    <property type="match status" value="1"/>
</dbReference>
<dbReference type="RefSeq" id="XP_009010752.1">
    <property type="nucleotide sequence ID" value="XM_009012504.1"/>
</dbReference>
<proteinExistence type="predicted"/>
<accession>T1FJQ7</accession>
<evidence type="ECO:0000313" key="3">
    <source>
        <dbReference type="Proteomes" id="UP000015101"/>
    </source>
</evidence>
<name>T1FJQ7_HELRO</name>
<sequence length="104" mass="11966">MGMSDSGENIEIRNKLKDLCLDLNMDLETEEDAWESYERISHSYTLEGDSLHWLACSLYVSCRKSHVPTVSGHEDVEGNCVSLTRLLKTTKLRYASFFKNLFRS</sequence>
<protein>
    <recommendedName>
        <fullName evidence="4">Retinoblastoma-associated protein N-terminal domain-containing protein</fullName>
    </recommendedName>
</protein>